<dbReference type="InterPro" id="IPR005247">
    <property type="entry name" value="YbhB_YbcL/LppC-like"/>
</dbReference>
<proteinExistence type="predicted"/>
<dbReference type="AlphaFoldDB" id="A0A0F6CKT1"/>
<sequence length="222" mass="25168">MKKYSIGNNSKIWSKMVGADGYLALHGGGHKNENQTPFPSFSLDLSWEKIPNAKSYAVIVEDFDAAAVIGFSFIHWIAVNIKTNHIAENQSYLDHKKWLESKQSAYGENLLWQGHNSSVNKTLVANNKTNKDLGGILPEGFTSTSLENSLMYFGCYPPNADHTYTVVVYGLDVDASELTYHKNHRTQKYHLNKPYYVGDFMQAIHKHVVDKHTLHFKYKKVG</sequence>
<dbReference type="Proteomes" id="UP000018735">
    <property type="component" value="Chromosome"/>
</dbReference>
<dbReference type="SUPFAM" id="SSF49777">
    <property type="entry name" value="PEBP-like"/>
    <property type="match status" value="1"/>
</dbReference>
<protein>
    <submittedName>
        <fullName evidence="1">Phospholipid-binding protein</fullName>
    </submittedName>
</protein>
<dbReference type="Gene3D" id="3.90.280.10">
    <property type="entry name" value="PEBP-like"/>
    <property type="match status" value="1"/>
</dbReference>
<evidence type="ECO:0000313" key="1">
    <source>
        <dbReference type="EMBL" id="AHB99703.1"/>
    </source>
</evidence>
<organism evidence="1 2">
    <name type="scientific">Mycoplasmoides gallisepticum S6</name>
    <dbReference type="NCBI Taxonomy" id="1006581"/>
    <lineage>
        <taxon>Bacteria</taxon>
        <taxon>Bacillati</taxon>
        <taxon>Mycoplasmatota</taxon>
        <taxon>Mycoplasmoidales</taxon>
        <taxon>Mycoplasmoidaceae</taxon>
        <taxon>Mycoplasmoides</taxon>
    </lineage>
</organism>
<accession>A0A0F6CKT1</accession>
<dbReference type="CDD" id="cd00865">
    <property type="entry name" value="PEBP_bact_arch"/>
    <property type="match status" value="1"/>
</dbReference>
<dbReference type="HOGENOM" id="CLU_083918_4_0_14"/>
<dbReference type="InterPro" id="IPR008914">
    <property type="entry name" value="PEBP"/>
</dbReference>
<dbReference type="eggNOG" id="COG1881">
    <property type="taxonomic scope" value="Bacteria"/>
</dbReference>
<evidence type="ECO:0000313" key="2">
    <source>
        <dbReference type="Proteomes" id="UP000018735"/>
    </source>
</evidence>
<dbReference type="Pfam" id="PF01161">
    <property type="entry name" value="PBP"/>
    <property type="match status" value="1"/>
</dbReference>
<name>A0A0F6CKT1_MYCGL</name>
<dbReference type="InterPro" id="IPR036610">
    <property type="entry name" value="PEBP-like_sf"/>
</dbReference>
<gene>
    <name evidence="1" type="ORF">GCW_02490</name>
</gene>
<dbReference type="RefSeq" id="WP_011884546.1">
    <property type="nucleotide sequence ID" value="NC_023030.2"/>
</dbReference>
<dbReference type="EMBL" id="CP006916">
    <property type="protein sequence ID" value="AHB99703.1"/>
    <property type="molecule type" value="Genomic_DNA"/>
</dbReference>
<reference evidence="1 2" key="1">
    <citation type="journal article" date="2011" name="PLoS ONE">
        <title>Core proteome of the minimal cell: comparative proteomics of three mollicute species.</title>
        <authorList>
            <person name="Fisunov G.Y."/>
            <person name="Alexeev D.G."/>
            <person name="Bazaleev N.A."/>
            <person name="Ladygina V.G."/>
            <person name="Galyamina M.A."/>
            <person name="Kondratov I.G."/>
            <person name="Zhukova N.A."/>
            <person name="Serebryakova M.V."/>
            <person name="Demina I.A."/>
            <person name="Govorun V.M."/>
        </authorList>
    </citation>
    <scope>NUCLEOTIDE SEQUENCE [LARGE SCALE GENOMIC DNA]</scope>
    <source>
        <strain evidence="1 2">S6</strain>
    </source>
</reference>
<dbReference type="KEGG" id="mgz:GCW_02490"/>
<dbReference type="NCBIfam" id="TIGR00481">
    <property type="entry name" value="YbhB/YbcL family Raf kinase inhibitor-like protein"/>
    <property type="match status" value="1"/>
</dbReference>